<dbReference type="HOGENOM" id="CLU_028840_0_0_1"/>
<keyword evidence="4" id="KW-1185">Reference proteome</keyword>
<evidence type="ECO:0000313" key="3">
    <source>
        <dbReference type="EMBL" id="EFP03343.1"/>
    </source>
</evidence>
<organism evidence="4">
    <name type="scientific">Caenorhabditis remanei</name>
    <name type="common">Caenorhabditis vulgaris</name>
    <dbReference type="NCBI Taxonomy" id="31234"/>
    <lineage>
        <taxon>Eukaryota</taxon>
        <taxon>Metazoa</taxon>
        <taxon>Ecdysozoa</taxon>
        <taxon>Nematoda</taxon>
        <taxon>Chromadorea</taxon>
        <taxon>Rhabditida</taxon>
        <taxon>Rhabditina</taxon>
        <taxon>Rhabditomorpha</taxon>
        <taxon>Rhabditoidea</taxon>
        <taxon>Rhabditidae</taxon>
        <taxon>Peloderinae</taxon>
        <taxon>Caenorhabditis</taxon>
    </lineage>
</organism>
<dbReference type="AlphaFoldDB" id="E3NKS8"/>
<dbReference type="PANTHER" id="PTHR21503">
    <property type="entry name" value="F-BOX-CONTAINING HYPOTHETICAL PROTEIN C.ELEGANS"/>
    <property type="match status" value="1"/>
</dbReference>
<proteinExistence type="predicted"/>
<dbReference type="RefSeq" id="XP_003090993.2">
    <property type="nucleotide sequence ID" value="XM_003090945.2"/>
</dbReference>
<feature type="chain" id="PRO_5003178825" description="F-box domain-containing protein" evidence="1">
    <location>
        <begin position="23"/>
        <end position="389"/>
    </location>
</feature>
<name>E3NKS8_CAERE</name>
<reference evidence="3" key="1">
    <citation type="submission" date="2007-07" db="EMBL/GenBank/DDBJ databases">
        <title>PCAP assembly of the Caenorhabditis remanei genome.</title>
        <authorList>
            <consortium name="The Caenorhabditis remanei Sequencing Consortium"/>
            <person name="Wilson R.K."/>
        </authorList>
    </citation>
    <scope>NUCLEOTIDE SEQUENCE [LARGE SCALE GENOMIC DNA]</scope>
    <source>
        <strain evidence="3">PB4641</strain>
    </source>
</reference>
<dbReference type="FunCoup" id="E3NKS8">
    <property type="interactions" value="514"/>
</dbReference>
<evidence type="ECO:0000256" key="1">
    <source>
        <dbReference type="SAM" id="SignalP"/>
    </source>
</evidence>
<evidence type="ECO:0000313" key="4">
    <source>
        <dbReference type="Proteomes" id="UP000008281"/>
    </source>
</evidence>
<dbReference type="CTD" id="9797516"/>
<dbReference type="PANTHER" id="PTHR21503:SF8">
    <property type="entry name" value="F-BOX ASSOCIATED DOMAIN-CONTAINING PROTEIN-RELATED"/>
    <property type="match status" value="1"/>
</dbReference>
<dbReference type="InterPro" id="IPR012885">
    <property type="entry name" value="F-box_Sdz-33"/>
</dbReference>
<protein>
    <recommendedName>
        <fullName evidence="2">F-box domain-containing protein</fullName>
    </recommendedName>
</protein>
<dbReference type="GeneID" id="9797516"/>
<evidence type="ECO:0000259" key="2">
    <source>
        <dbReference type="PROSITE" id="PS50181"/>
    </source>
</evidence>
<dbReference type="KEGG" id="crq:GCK72_022779"/>
<dbReference type="Proteomes" id="UP000008281">
    <property type="component" value="Unassembled WGS sequence"/>
</dbReference>
<dbReference type="Pfam" id="PF07735">
    <property type="entry name" value="FBA_2"/>
    <property type="match status" value="1"/>
</dbReference>
<feature type="signal peptide" evidence="1">
    <location>
        <begin position="1"/>
        <end position="22"/>
    </location>
</feature>
<keyword evidence="1" id="KW-0732">Signal</keyword>
<dbReference type="InterPro" id="IPR001810">
    <property type="entry name" value="F-box_dom"/>
</dbReference>
<dbReference type="EMBL" id="DS268827">
    <property type="protein sequence ID" value="EFP03343.1"/>
    <property type="molecule type" value="Genomic_DNA"/>
</dbReference>
<sequence length="389" mass="44857">MTFLFSLLLCWIISVFFQTIKSFLIPNIPLPSPHLPPPQLFSTRQPDVPVPSSPFRLFRIPYLPLGRIIDFMDPDALISLSFCSRKSHSVIKTHRKAPFNGRLCVSGYDNNLSFRTFQNRNCLLSVSSSYAYITSKERKEMEHVRMNWMYVGVYRSNGNLVLRWYGSTTGGLKETTHYVTGLFNIDVSEVCVFKDAIKMIKWVNSSQKTPLKKMVYMDWGVISSEEMIYILRNCTTLSEICILSKSPPNFRFSKKFRNIDCLDICYGQWVTIKNLLTMDGIVINLKRSTLTNNDLNVFLKHWLSGGCPRLKLFRARTGSVDIFRVLAGLLHKAVFVEDRRDYTSPFGHKWLLWDGYDIRRADGVTATVHHHPPDTVVIAVWPETTDNYN</sequence>
<gene>
    <name evidence="3" type="ORF">CRE_13147</name>
</gene>
<feature type="domain" description="F-box" evidence="2">
    <location>
        <begin position="54"/>
        <end position="102"/>
    </location>
</feature>
<dbReference type="PROSITE" id="PS50181">
    <property type="entry name" value="FBOX"/>
    <property type="match status" value="1"/>
</dbReference>
<accession>E3NKS8</accession>
<dbReference type="Pfam" id="PF00646">
    <property type="entry name" value="F-box"/>
    <property type="match status" value="1"/>
</dbReference>
<dbReference type="InParanoid" id="E3NKS8"/>